<sequence>MSRFTSEVESVLRRAGWLPDRRFDLAPWKSSMSGFLWHAAAEEFLQEFGGIRVDISGSGITCAREPFEFDPELAIGEEGRFAELSELFGRSFFPLGEIGQGEFFLAIDEEGVVYLLAAWVLRVSSGDSALEHLVTGVAPERLGAPNGSISQMSD</sequence>
<dbReference type="AlphaFoldDB" id="A0A6B3BQ02"/>
<protein>
    <recommendedName>
        <fullName evidence="2">SUKH-3 domain containing protein</fullName>
    </recommendedName>
</protein>
<evidence type="ECO:0000313" key="1">
    <source>
        <dbReference type="EMBL" id="NEC86429.1"/>
    </source>
</evidence>
<evidence type="ECO:0008006" key="2">
    <source>
        <dbReference type="Google" id="ProtNLM"/>
    </source>
</evidence>
<reference evidence="1" key="1">
    <citation type="submission" date="2020-01" db="EMBL/GenBank/DDBJ databases">
        <title>Insect and environment-associated Actinomycetes.</title>
        <authorList>
            <person name="Currrie C."/>
            <person name="Chevrette M."/>
            <person name="Carlson C."/>
            <person name="Stubbendieck R."/>
            <person name="Wendt-Pienkowski E."/>
        </authorList>
    </citation>
    <scope>NUCLEOTIDE SEQUENCE</scope>
    <source>
        <strain evidence="1">SID12501</strain>
    </source>
</reference>
<dbReference type="InterPro" id="IPR025850">
    <property type="entry name" value="SUKH-3"/>
</dbReference>
<dbReference type="RefSeq" id="WP_164313884.1">
    <property type="nucleotide sequence ID" value="NZ_JAAGLU010000008.1"/>
</dbReference>
<gene>
    <name evidence="1" type="ORF">G3I71_11500</name>
</gene>
<dbReference type="Pfam" id="PF14433">
    <property type="entry name" value="SUKH-3"/>
    <property type="match status" value="1"/>
</dbReference>
<comment type="caution">
    <text evidence="1">The sequence shown here is derived from an EMBL/GenBank/DDBJ whole genome shotgun (WGS) entry which is preliminary data.</text>
</comment>
<organism evidence="1">
    <name type="scientific">Streptomyces sp. SID12501</name>
    <dbReference type="NCBI Taxonomy" id="2706042"/>
    <lineage>
        <taxon>Bacteria</taxon>
        <taxon>Bacillati</taxon>
        <taxon>Actinomycetota</taxon>
        <taxon>Actinomycetes</taxon>
        <taxon>Kitasatosporales</taxon>
        <taxon>Streptomycetaceae</taxon>
        <taxon>Streptomyces</taxon>
    </lineage>
</organism>
<dbReference type="EMBL" id="JAAGLU010000008">
    <property type="protein sequence ID" value="NEC86429.1"/>
    <property type="molecule type" value="Genomic_DNA"/>
</dbReference>
<accession>A0A6B3BQ02</accession>
<proteinExistence type="predicted"/>
<name>A0A6B3BQ02_9ACTN</name>